<feature type="compositionally biased region" description="Low complexity" evidence="1">
    <location>
        <begin position="60"/>
        <end position="76"/>
    </location>
</feature>
<feature type="region of interest" description="Disordered" evidence="1">
    <location>
        <begin position="142"/>
        <end position="315"/>
    </location>
</feature>
<feature type="region of interest" description="Disordered" evidence="1">
    <location>
        <begin position="409"/>
        <end position="442"/>
    </location>
</feature>
<dbReference type="GO" id="GO:2000028">
    <property type="term" value="P:regulation of photoperiodism, flowering"/>
    <property type="evidence" value="ECO:0007669"/>
    <property type="project" value="InterPro"/>
</dbReference>
<feature type="compositionally biased region" description="Basic and acidic residues" evidence="1">
    <location>
        <begin position="268"/>
        <end position="281"/>
    </location>
</feature>
<feature type="region of interest" description="Disordered" evidence="1">
    <location>
        <begin position="45"/>
        <end position="98"/>
    </location>
</feature>
<name>W9RE54_9ROSA</name>
<evidence type="ECO:0000313" key="2">
    <source>
        <dbReference type="EMBL" id="EXB66904.1"/>
    </source>
</evidence>
<evidence type="ECO:0000256" key="1">
    <source>
        <dbReference type="SAM" id="MobiDB-lite"/>
    </source>
</evidence>
<keyword evidence="3" id="KW-1185">Reference proteome</keyword>
<feature type="compositionally biased region" description="Polar residues" evidence="1">
    <location>
        <begin position="145"/>
        <end position="163"/>
    </location>
</feature>
<dbReference type="PANTHER" id="PTHR34281">
    <property type="entry name" value="PROTEIN EARLY FLOWERING 3"/>
    <property type="match status" value="1"/>
</dbReference>
<dbReference type="InterPro" id="IPR039319">
    <property type="entry name" value="ELF3-like"/>
</dbReference>
<reference evidence="3" key="1">
    <citation type="submission" date="2013-01" db="EMBL/GenBank/DDBJ databases">
        <title>Draft Genome Sequence of a Mulberry Tree, Morus notabilis C.K. Schneid.</title>
        <authorList>
            <person name="He N."/>
            <person name="Zhao S."/>
        </authorList>
    </citation>
    <scope>NUCLEOTIDE SEQUENCE</scope>
</reference>
<feature type="compositionally biased region" description="Basic and acidic residues" evidence="1">
    <location>
        <begin position="426"/>
        <end position="442"/>
    </location>
</feature>
<feature type="compositionally biased region" description="Basic and acidic residues" evidence="1">
    <location>
        <begin position="189"/>
        <end position="203"/>
    </location>
</feature>
<feature type="compositionally biased region" description="Polar residues" evidence="1">
    <location>
        <begin position="205"/>
        <end position="215"/>
    </location>
</feature>
<feature type="compositionally biased region" description="Basic and acidic residues" evidence="1">
    <location>
        <begin position="216"/>
        <end position="229"/>
    </location>
</feature>
<dbReference type="Proteomes" id="UP000030645">
    <property type="component" value="Unassembled WGS sequence"/>
</dbReference>
<dbReference type="PANTHER" id="PTHR34281:SF2">
    <property type="entry name" value="PROTEIN EARLY FLOWERING 3"/>
    <property type="match status" value="1"/>
</dbReference>
<feature type="compositionally biased region" description="Polar residues" evidence="1">
    <location>
        <begin position="305"/>
        <end position="315"/>
    </location>
</feature>
<evidence type="ECO:0000313" key="3">
    <source>
        <dbReference type="Proteomes" id="UP000030645"/>
    </source>
</evidence>
<organism evidence="2 3">
    <name type="scientific">Morus notabilis</name>
    <dbReference type="NCBI Taxonomy" id="981085"/>
    <lineage>
        <taxon>Eukaryota</taxon>
        <taxon>Viridiplantae</taxon>
        <taxon>Streptophyta</taxon>
        <taxon>Embryophyta</taxon>
        <taxon>Tracheophyta</taxon>
        <taxon>Spermatophyta</taxon>
        <taxon>Magnoliopsida</taxon>
        <taxon>eudicotyledons</taxon>
        <taxon>Gunneridae</taxon>
        <taxon>Pentapetalae</taxon>
        <taxon>rosids</taxon>
        <taxon>fabids</taxon>
        <taxon>Rosales</taxon>
        <taxon>Moraceae</taxon>
        <taxon>Moreae</taxon>
        <taxon>Morus</taxon>
    </lineage>
</organism>
<sequence length="464" mass="52008">MKRGKDEEKIAGPMFPRLHVNYADKGGPRAPPRNKMALYEQLSIPSQRGNSASGVVPLNPKFSANSVPSSSPSQGSGFERNLFFPRHLPPSTPTHWSEKCHAHHSDVRNGNNMEARLEQRKKVGDKDDFMVPVFVQARVGKSSDKTQNTIDRESVSSMSSPCSGQPVERQNISKKDPKQDNSVAVNFRQEMRSERKENMKGCDRSGNTVISATDQSNREMIDGAMKEAKTSSNQAHRGRAVSNLSRSHDGDVCSNQDSRVGARLYSSRQDDDRVDSTRDIEGANTSQSRSVSLCREDHGRPGETENVSKQNSNSNRTCISLQLENADKGDDLSETSVVDSISDFHISPDDIVGIIGQNHFWKARRAIVDYWTFQNPVSDIIPIPREQFRLQLLEYKTALMIPAIRKTQTEAEDHKMQHNKGRTKHLREGRSESIRMETERRGEREISSLQALSIAFLVEPAQPN</sequence>
<gene>
    <name evidence="2" type="ORF">L484_019542</name>
</gene>
<proteinExistence type="predicted"/>
<dbReference type="eggNOG" id="ENOG502QSB6">
    <property type="taxonomic scope" value="Eukaryota"/>
</dbReference>
<protein>
    <recommendedName>
        <fullName evidence="4">Protein EARLY FLOWERING 3</fullName>
    </recommendedName>
</protein>
<accession>W9RE54</accession>
<dbReference type="AlphaFoldDB" id="W9RE54"/>
<feature type="compositionally biased region" description="Basic and acidic residues" evidence="1">
    <location>
        <begin position="294"/>
        <end position="303"/>
    </location>
</feature>
<dbReference type="STRING" id="981085.W9RE54"/>
<evidence type="ECO:0008006" key="4">
    <source>
        <dbReference type="Google" id="ProtNLM"/>
    </source>
</evidence>
<dbReference type="EMBL" id="KE344557">
    <property type="protein sequence ID" value="EXB66904.1"/>
    <property type="molecule type" value="Genomic_DNA"/>
</dbReference>